<sequence length="151" mass="16967">MERIQAALNEGVQNGIWEKVHFNKWGTPIAPVVKSDKASLRIRGDYSVTMNPVLKNHRQPIPIVDELISKLNVSYYFSIIDLANAYNQICLTPQSSSRLPLSTHRGVFLQKRLAFGIKSAPGYFQEIMSKLTADLNGVAVYFDDILVSDKN</sequence>
<dbReference type="InterPro" id="IPR000477">
    <property type="entry name" value="RT_dom"/>
</dbReference>
<organism evidence="2 3">
    <name type="scientific">Thelohanellus kitauei</name>
    <name type="common">Myxosporean</name>
    <dbReference type="NCBI Taxonomy" id="669202"/>
    <lineage>
        <taxon>Eukaryota</taxon>
        <taxon>Metazoa</taxon>
        <taxon>Cnidaria</taxon>
        <taxon>Myxozoa</taxon>
        <taxon>Myxosporea</taxon>
        <taxon>Bivalvulida</taxon>
        <taxon>Platysporina</taxon>
        <taxon>Myxobolidae</taxon>
        <taxon>Thelohanellus</taxon>
    </lineage>
</organism>
<name>A0A0C2MBI2_THEKT</name>
<dbReference type="EMBL" id="JWZT01004323">
    <property type="protein sequence ID" value="KII64356.1"/>
    <property type="molecule type" value="Genomic_DNA"/>
</dbReference>
<dbReference type="OrthoDB" id="6130485at2759"/>
<accession>A0A0C2MBI2</accession>
<comment type="caution">
    <text evidence="2">The sequence shown here is derived from an EMBL/GenBank/DDBJ whole genome shotgun (WGS) entry which is preliminary data.</text>
</comment>
<feature type="domain" description="Reverse transcriptase" evidence="1">
    <location>
        <begin position="56"/>
        <end position="148"/>
    </location>
</feature>
<reference evidence="2 3" key="1">
    <citation type="journal article" date="2014" name="Genome Biol. Evol.">
        <title>The genome of the myxosporean Thelohanellus kitauei shows adaptations to nutrient acquisition within its fish host.</title>
        <authorList>
            <person name="Yang Y."/>
            <person name="Xiong J."/>
            <person name="Zhou Z."/>
            <person name="Huo F."/>
            <person name="Miao W."/>
            <person name="Ran C."/>
            <person name="Liu Y."/>
            <person name="Zhang J."/>
            <person name="Feng J."/>
            <person name="Wang M."/>
            <person name="Wang M."/>
            <person name="Wang L."/>
            <person name="Yao B."/>
        </authorList>
    </citation>
    <scope>NUCLEOTIDE SEQUENCE [LARGE SCALE GENOMIC DNA]</scope>
    <source>
        <strain evidence="2">Wuqing</strain>
    </source>
</reference>
<dbReference type="OMA" id="NCRCTNN"/>
<evidence type="ECO:0000313" key="3">
    <source>
        <dbReference type="Proteomes" id="UP000031668"/>
    </source>
</evidence>
<dbReference type="InterPro" id="IPR043502">
    <property type="entry name" value="DNA/RNA_pol_sf"/>
</dbReference>
<dbReference type="Gene3D" id="3.10.10.10">
    <property type="entry name" value="HIV Type 1 Reverse Transcriptase, subunit A, domain 1"/>
    <property type="match status" value="1"/>
</dbReference>
<dbReference type="InterPro" id="IPR050951">
    <property type="entry name" value="Retrovirus_Pol_polyprotein"/>
</dbReference>
<evidence type="ECO:0000313" key="2">
    <source>
        <dbReference type="EMBL" id="KII64356.1"/>
    </source>
</evidence>
<dbReference type="PANTHER" id="PTHR37984">
    <property type="entry name" value="PROTEIN CBG26694"/>
    <property type="match status" value="1"/>
</dbReference>
<dbReference type="PANTHER" id="PTHR37984:SF13">
    <property type="entry name" value="RIBONUCLEASE H"/>
    <property type="match status" value="1"/>
</dbReference>
<proteinExistence type="predicted"/>
<dbReference type="CDD" id="cd01647">
    <property type="entry name" value="RT_LTR"/>
    <property type="match status" value="1"/>
</dbReference>
<keyword evidence="3" id="KW-1185">Reference proteome</keyword>
<dbReference type="InterPro" id="IPR043128">
    <property type="entry name" value="Rev_trsase/Diguanyl_cyclase"/>
</dbReference>
<dbReference type="Proteomes" id="UP000031668">
    <property type="component" value="Unassembled WGS sequence"/>
</dbReference>
<gene>
    <name evidence="2" type="ORF">RF11_15130</name>
</gene>
<dbReference type="AlphaFoldDB" id="A0A0C2MBI2"/>
<dbReference type="Gene3D" id="3.30.70.270">
    <property type="match status" value="1"/>
</dbReference>
<protein>
    <submittedName>
        <fullName evidence="2">Retrovirus-related Pol polyprotein from transposon 17.6</fullName>
    </submittedName>
</protein>
<dbReference type="SUPFAM" id="SSF56672">
    <property type="entry name" value="DNA/RNA polymerases"/>
    <property type="match status" value="1"/>
</dbReference>
<evidence type="ECO:0000259" key="1">
    <source>
        <dbReference type="Pfam" id="PF00078"/>
    </source>
</evidence>
<dbReference type="Pfam" id="PF00078">
    <property type="entry name" value="RVT_1"/>
    <property type="match status" value="1"/>
</dbReference>